<evidence type="ECO:0000313" key="2">
    <source>
        <dbReference type="EMBL" id="VEL24477.1"/>
    </source>
</evidence>
<gene>
    <name evidence="2" type="ORF">PXEA_LOCUS17917</name>
</gene>
<keyword evidence="3" id="KW-1185">Reference proteome</keyword>
<feature type="compositionally biased region" description="Basic residues" evidence="1">
    <location>
        <begin position="213"/>
        <end position="229"/>
    </location>
</feature>
<dbReference type="EMBL" id="CAAALY010067950">
    <property type="protein sequence ID" value="VEL24477.1"/>
    <property type="molecule type" value="Genomic_DNA"/>
</dbReference>
<protein>
    <submittedName>
        <fullName evidence="2">Uncharacterized protein</fullName>
    </submittedName>
</protein>
<accession>A0A3S5AI96</accession>
<name>A0A3S5AI96_9PLAT</name>
<feature type="non-terminal residue" evidence="2">
    <location>
        <position position="313"/>
    </location>
</feature>
<proteinExistence type="predicted"/>
<evidence type="ECO:0000256" key="1">
    <source>
        <dbReference type="SAM" id="MobiDB-lite"/>
    </source>
</evidence>
<sequence length="313" mass="33781">MSCVSTRCQAKGRAEACREVESTRVEDEADLGEGRDQTAASALLKQVCVVCDCGVYVRRAESGRSPLLPFRLRVQQPRRPETEGGRTRRHTRRVIGAKRCLVEPITRQRLLTHCLAVWLPRSVGSTVLCVVAFYAACANCRDRLSDRPSGPASTTSDPTIVWMDTLTREHTGRLAGLRDSEERIFTNSTVSTVSAVSAVSAVSPPTPRAPAPSKRRHSGGVGRSLHRPTKRAGLVPAGHEASTLSLSSPVSVFAETPTPAGYYDVKSDYVSTDLMGLGPGVYMTCGLANGGEKQPNLNLNPNLNNLNNNNNNN</sequence>
<comment type="caution">
    <text evidence="2">The sequence shown here is derived from an EMBL/GenBank/DDBJ whole genome shotgun (WGS) entry which is preliminary data.</text>
</comment>
<organism evidence="2 3">
    <name type="scientific">Protopolystoma xenopodis</name>
    <dbReference type="NCBI Taxonomy" id="117903"/>
    <lineage>
        <taxon>Eukaryota</taxon>
        <taxon>Metazoa</taxon>
        <taxon>Spiralia</taxon>
        <taxon>Lophotrochozoa</taxon>
        <taxon>Platyhelminthes</taxon>
        <taxon>Monogenea</taxon>
        <taxon>Polyopisthocotylea</taxon>
        <taxon>Polystomatidea</taxon>
        <taxon>Polystomatidae</taxon>
        <taxon>Protopolystoma</taxon>
    </lineage>
</organism>
<dbReference type="Proteomes" id="UP000784294">
    <property type="component" value="Unassembled WGS sequence"/>
</dbReference>
<reference evidence="2" key="1">
    <citation type="submission" date="2018-11" db="EMBL/GenBank/DDBJ databases">
        <authorList>
            <consortium name="Pathogen Informatics"/>
        </authorList>
    </citation>
    <scope>NUCLEOTIDE SEQUENCE</scope>
</reference>
<evidence type="ECO:0000313" key="3">
    <source>
        <dbReference type="Proteomes" id="UP000784294"/>
    </source>
</evidence>
<dbReference type="AlphaFoldDB" id="A0A3S5AI96"/>
<feature type="region of interest" description="Disordered" evidence="1">
    <location>
        <begin position="201"/>
        <end position="229"/>
    </location>
</feature>